<keyword evidence="2" id="KW-0808">Transferase</keyword>
<comment type="caution">
    <text evidence="3">The sequence shown here is derived from an EMBL/GenBank/DDBJ whole genome shotgun (WGS) entry which is preliminary data.</text>
</comment>
<gene>
    <name evidence="3" type="ORF">CARN1_0149</name>
</gene>
<dbReference type="Pfam" id="PF04041">
    <property type="entry name" value="Glyco_hydro_130"/>
    <property type="match status" value="1"/>
</dbReference>
<dbReference type="PANTHER" id="PTHR34106:SF5">
    <property type="entry name" value="GLYCOSIDASE"/>
    <property type="match status" value="1"/>
</dbReference>
<evidence type="ECO:0000256" key="1">
    <source>
        <dbReference type="ARBA" id="ARBA00022676"/>
    </source>
</evidence>
<proteinExistence type="predicted"/>
<accession>E6PET8</accession>
<dbReference type="EMBL" id="CABL01000005">
    <property type="protein sequence ID" value="CBH74974.1"/>
    <property type="molecule type" value="Genomic_DNA"/>
</dbReference>
<dbReference type="Gene3D" id="2.115.10.20">
    <property type="entry name" value="Glycosyl hydrolase domain, family 43"/>
    <property type="match status" value="1"/>
</dbReference>
<organism evidence="3">
    <name type="scientific">mine drainage metagenome</name>
    <dbReference type="NCBI Taxonomy" id="410659"/>
    <lineage>
        <taxon>unclassified sequences</taxon>
        <taxon>metagenomes</taxon>
        <taxon>ecological metagenomes</taxon>
    </lineage>
</organism>
<name>E6PET8_9ZZZZ</name>
<dbReference type="GO" id="GO:0016757">
    <property type="term" value="F:glycosyltransferase activity"/>
    <property type="evidence" value="ECO:0007669"/>
    <property type="project" value="UniProtKB-KW"/>
</dbReference>
<keyword evidence="1" id="KW-0328">Glycosyltransferase</keyword>
<sequence>MNASPIASFARLGVALSSTGVSIEELGVLNPACARLPDKTLQLYPRMVAPGNISRIGSFQVREGTDGTLAFEQCGFALEPQAPYELREQPGGYGCEDPRVSFIAELDCYVMAYTAFGPRGPEIALATSQDALQWERLGLLHFQESDAPFSDKDAAFFPSVIRSPAGVDSLAFYHRPTVSSAASEAERASNLLHRLARGQREGIAVGYVPLAAAKRDIRELCSVSETHRLTLPQANWGTIKVGAGTPPVRIREGWLSVIHGVDELEHPSGAALLRYCAGIIIHDAARLDRVIFRSPEPLFVPEVPGEIHGTIGHVVFPSGIDVREERVFDIYYGMADYAIGRGRLTLHPAETRAA</sequence>
<dbReference type="InterPro" id="IPR023296">
    <property type="entry name" value="Glyco_hydro_beta-prop_sf"/>
</dbReference>
<evidence type="ECO:0000313" key="3">
    <source>
        <dbReference type="EMBL" id="CBH74974.1"/>
    </source>
</evidence>
<evidence type="ECO:0008006" key="4">
    <source>
        <dbReference type="Google" id="ProtNLM"/>
    </source>
</evidence>
<evidence type="ECO:0000256" key="2">
    <source>
        <dbReference type="ARBA" id="ARBA00022679"/>
    </source>
</evidence>
<dbReference type="InterPro" id="IPR007184">
    <property type="entry name" value="Mannoside_phosphorylase"/>
</dbReference>
<dbReference type="AlphaFoldDB" id="E6PET8"/>
<dbReference type="PANTHER" id="PTHR34106">
    <property type="entry name" value="GLYCOSIDASE"/>
    <property type="match status" value="1"/>
</dbReference>
<dbReference type="SUPFAM" id="SSF75005">
    <property type="entry name" value="Arabinanase/levansucrase/invertase"/>
    <property type="match status" value="1"/>
</dbReference>
<protein>
    <recommendedName>
        <fullName evidence="4">Glycosidase</fullName>
    </recommendedName>
</protein>
<reference evidence="3" key="1">
    <citation type="submission" date="2009-10" db="EMBL/GenBank/DDBJ databases">
        <title>Diversity of trophic interactions inside an arsenic-rich microbial ecosystem.</title>
        <authorList>
            <person name="Bertin P.N."/>
            <person name="Heinrich-Salmeron A."/>
            <person name="Pelletier E."/>
            <person name="Goulhen-Chollet F."/>
            <person name="Arsene-Ploetze F."/>
            <person name="Gallien S."/>
            <person name="Calteau A."/>
            <person name="Vallenet D."/>
            <person name="Casiot C."/>
            <person name="Chane-Woon-Ming B."/>
            <person name="Giloteaux L."/>
            <person name="Barakat M."/>
            <person name="Bonnefoy V."/>
            <person name="Bruneel O."/>
            <person name="Chandler M."/>
            <person name="Cleiss J."/>
            <person name="Duran R."/>
            <person name="Elbaz-Poulichet F."/>
            <person name="Fonknechten N."/>
            <person name="Lauga B."/>
            <person name="Mornico D."/>
            <person name="Ortet P."/>
            <person name="Schaeffer C."/>
            <person name="Siguier P."/>
            <person name="Alexander Thil Smith A."/>
            <person name="Van Dorsselaer A."/>
            <person name="Weissenbach J."/>
            <person name="Medigue C."/>
            <person name="Le Paslier D."/>
        </authorList>
    </citation>
    <scope>NUCLEOTIDE SEQUENCE</scope>
</reference>